<dbReference type="InterPro" id="IPR003593">
    <property type="entry name" value="AAA+_ATPase"/>
</dbReference>
<feature type="binding site" evidence="10">
    <location>
        <begin position="137"/>
        <end position="144"/>
    </location>
    <ligand>
        <name>GTP</name>
        <dbReference type="ChEBI" id="CHEBI:37565"/>
    </ligand>
</feature>
<dbReference type="PANTHER" id="PTHR11564">
    <property type="entry name" value="SIGNAL RECOGNITION PARTICLE 54K PROTEIN SRP54"/>
    <property type="match status" value="1"/>
</dbReference>
<evidence type="ECO:0000256" key="3">
    <source>
        <dbReference type="ARBA" id="ARBA00022741"/>
    </source>
</evidence>
<dbReference type="GO" id="GO:0005886">
    <property type="term" value="C:plasma membrane"/>
    <property type="evidence" value="ECO:0007669"/>
    <property type="project" value="UniProtKB-SubCell"/>
</dbReference>
<dbReference type="SUPFAM" id="SSF52540">
    <property type="entry name" value="P-loop containing nucleoside triphosphate hydrolases"/>
    <property type="match status" value="1"/>
</dbReference>
<dbReference type="Pfam" id="PF00448">
    <property type="entry name" value="SRP54"/>
    <property type="match status" value="1"/>
</dbReference>
<feature type="region of interest" description="Disordered" evidence="11">
    <location>
        <begin position="507"/>
        <end position="531"/>
    </location>
</feature>
<dbReference type="GO" id="GO:0006614">
    <property type="term" value="P:SRP-dependent cotranslational protein targeting to membrane"/>
    <property type="evidence" value="ECO:0007669"/>
    <property type="project" value="InterPro"/>
</dbReference>
<protein>
    <recommendedName>
        <fullName evidence="10">Signal recognition particle protein</fullName>
        <ecNumber evidence="10">3.6.5.4</ecNumber>
    </recommendedName>
    <alternativeName>
        <fullName evidence="10">Fifty-four homolog</fullName>
    </alternativeName>
</protein>
<dbReference type="GO" id="GO:0008312">
    <property type="term" value="F:7S RNA binding"/>
    <property type="evidence" value="ECO:0007669"/>
    <property type="project" value="InterPro"/>
</dbReference>
<dbReference type="GO" id="GO:0005525">
    <property type="term" value="F:GTP binding"/>
    <property type="evidence" value="ECO:0007669"/>
    <property type="project" value="UniProtKB-UniRule"/>
</dbReference>
<dbReference type="GO" id="GO:0048500">
    <property type="term" value="C:signal recognition particle"/>
    <property type="evidence" value="ECO:0007669"/>
    <property type="project" value="UniProtKB-UniRule"/>
</dbReference>
<feature type="binding site" evidence="10">
    <location>
        <begin position="278"/>
        <end position="281"/>
    </location>
    <ligand>
        <name>GTP</name>
        <dbReference type="ChEBI" id="CHEBI:37565"/>
    </ligand>
</feature>
<dbReference type="Gene3D" id="1.10.260.30">
    <property type="entry name" value="Signal recognition particle, SRP54 subunit, M-domain"/>
    <property type="match status" value="1"/>
</dbReference>
<evidence type="ECO:0000313" key="14">
    <source>
        <dbReference type="Proteomes" id="UP000007460"/>
    </source>
</evidence>
<keyword evidence="5 10" id="KW-0694">RNA-binding</keyword>
<dbReference type="SMART" id="SM00962">
    <property type="entry name" value="SRP54"/>
    <property type="match status" value="1"/>
</dbReference>
<keyword evidence="8 10" id="KW-0687">Ribonucleoprotein</keyword>
<dbReference type="NCBIfam" id="TIGR00959">
    <property type="entry name" value="ffh"/>
    <property type="match status" value="1"/>
</dbReference>
<dbReference type="EMBL" id="CP001751">
    <property type="protein sequence ID" value="ADE40059.1"/>
    <property type="molecule type" value="Genomic_DNA"/>
</dbReference>
<feature type="compositionally biased region" description="Gly residues" evidence="11">
    <location>
        <begin position="507"/>
        <end position="521"/>
    </location>
</feature>
<evidence type="ECO:0000259" key="12">
    <source>
        <dbReference type="PROSITE" id="PS00300"/>
    </source>
</evidence>
<dbReference type="EC" id="3.6.5.4" evidence="10"/>
<dbReference type="GO" id="GO:0016829">
    <property type="term" value="F:lyase activity"/>
    <property type="evidence" value="ECO:0007669"/>
    <property type="project" value="UniProtKB-KW"/>
</dbReference>
<name>D5BML6_PUNMI</name>
<dbReference type="InterPro" id="IPR004125">
    <property type="entry name" value="Signal_recog_particle_SRP54_M"/>
</dbReference>
<comment type="function">
    <text evidence="10">Involved in targeting and insertion of nascent membrane proteins into the cytoplasmic membrane. Binds to the hydrophobic signal sequence of the ribosome-nascent chain (RNC) as it emerges from the ribosomes. The SRP-RNC complex is then targeted to the cytoplasmic membrane where it interacts with the SRP receptor FtsY. Interaction with FtsY leads to the transfer of the RNC complex to the Sec translocase for insertion into the membrane, the hydrolysis of GTP by both Ffh and FtsY, and the dissociation of the SRP-FtsY complex into the individual components.</text>
</comment>
<comment type="similarity">
    <text evidence="2 10">Belongs to the GTP-binding SRP family. SRP54 subfamily.</text>
</comment>
<evidence type="ECO:0000313" key="13">
    <source>
        <dbReference type="EMBL" id="ADE40059.1"/>
    </source>
</evidence>
<comment type="catalytic activity">
    <reaction evidence="9 10">
        <text>GTP + H2O = GDP + phosphate + H(+)</text>
        <dbReference type="Rhea" id="RHEA:19669"/>
        <dbReference type="ChEBI" id="CHEBI:15377"/>
        <dbReference type="ChEBI" id="CHEBI:15378"/>
        <dbReference type="ChEBI" id="CHEBI:37565"/>
        <dbReference type="ChEBI" id="CHEBI:43474"/>
        <dbReference type="ChEBI" id="CHEBI:58189"/>
        <dbReference type="EC" id="3.6.5.4"/>
    </reaction>
</comment>
<dbReference type="GO" id="GO:0003924">
    <property type="term" value="F:GTPase activity"/>
    <property type="evidence" value="ECO:0007669"/>
    <property type="project" value="UniProtKB-UniRule"/>
</dbReference>
<evidence type="ECO:0000256" key="6">
    <source>
        <dbReference type="ARBA" id="ARBA00023134"/>
    </source>
</evidence>
<keyword evidence="10" id="KW-0963">Cytoplasm</keyword>
<gene>
    <name evidence="10" type="primary">ffh</name>
    <name evidence="13" type="ordered locus">SAR116_1816</name>
</gene>
<feature type="domain" description="SRP54-type proteins GTP-binding" evidence="12">
    <location>
        <begin position="299"/>
        <end position="312"/>
    </location>
</feature>
<dbReference type="AlphaFoldDB" id="D5BML6"/>
<keyword evidence="13" id="KW-0456">Lyase</keyword>
<dbReference type="SMART" id="SM00963">
    <property type="entry name" value="SRP54_N"/>
    <property type="match status" value="1"/>
</dbReference>
<accession>D5BML6</accession>
<dbReference type="CDD" id="cd18539">
    <property type="entry name" value="SRP_G"/>
    <property type="match status" value="1"/>
</dbReference>
<organism evidence="13 14">
    <name type="scientific">Puniceispirillum marinum (strain IMCC1322)</name>
    <dbReference type="NCBI Taxonomy" id="488538"/>
    <lineage>
        <taxon>Bacteria</taxon>
        <taxon>Pseudomonadati</taxon>
        <taxon>Pseudomonadota</taxon>
        <taxon>Alphaproteobacteria</taxon>
        <taxon>Candidatus Puniceispirillales</taxon>
        <taxon>Candidatus Puniceispirillaceae</taxon>
        <taxon>Candidatus Puniceispirillum</taxon>
    </lineage>
</organism>
<evidence type="ECO:0000256" key="9">
    <source>
        <dbReference type="ARBA" id="ARBA00048027"/>
    </source>
</evidence>
<keyword evidence="7 10" id="KW-0733">Signal recognition particle</keyword>
<dbReference type="InterPro" id="IPR013822">
    <property type="entry name" value="Signal_recog_particl_SRP54_hlx"/>
</dbReference>
<evidence type="ECO:0000256" key="2">
    <source>
        <dbReference type="ARBA" id="ARBA00005450"/>
    </source>
</evidence>
<keyword evidence="14" id="KW-1185">Reference proteome</keyword>
<evidence type="ECO:0000256" key="10">
    <source>
        <dbReference type="HAMAP-Rule" id="MF_00306"/>
    </source>
</evidence>
<evidence type="ECO:0000256" key="4">
    <source>
        <dbReference type="ARBA" id="ARBA00022801"/>
    </source>
</evidence>
<dbReference type="HAMAP" id="MF_00306">
    <property type="entry name" value="SRP54"/>
    <property type="match status" value="1"/>
</dbReference>
<keyword evidence="3 10" id="KW-0547">Nucleotide-binding</keyword>
<evidence type="ECO:0000256" key="11">
    <source>
        <dbReference type="SAM" id="MobiDB-lite"/>
    </source>
</evidence>
<dbReference type="InterPro" id="IPR042101">
    <property type="entry name" value="SRP54_N_sf"/>
</dbReference>
<dbReference type="SMART" id="SM00382">
    <property type="entry name" value="AAA"/>
    <property type="match status" value="1"/>
</dbReference>
<evidence type="ECO:0000256" key="1">
    <source>
        <dbReference type="ARBA" id="ARBA00004515"/>
    </source>
</evidence>
<dbReference type="PANTHER" id="PTHR11564:SF5">
    <property type="entry name" value="SIGNAL RECOGNITION PARTICLE SUBUNIT SRP54"/>
    <property type="match status" value="1"/>
</dbReference>
<dbReference type="Pfam" id="PF02978">
    <property type="entry name" value="SRP_SPB"/>
    <property type="match status" value="1"/>
</dbReference>
<keyword evidence="6 10" id="KW-0342">GTP-binding</keyword>
<dbReference type="InterPro" id="IPR027417">
    <property type="entry name" value="P-loop_NTPase"/>
</dbReference>
<dbReference type="InterPro" id="IPR022941">
    <property type="entry name" value="SRP54"/>
</dbReference>
<dbReference type="Proteomes" id="UP000007460">
    <property type="component" value="Chromosome"/>
</dbReference>
<evidence type="ECO:0000256" key="5">
    <source>
        <dbReference type="ARBA" id="ARBA00022884"/>
    </source>
</evidence>
<reference evidence="13 14" key="1">
    <citation type="journal article" date="2010" name="J. Bacteriol.">
        <title>Complete genome sequence of "Candidatus Puniceispirillum marinum" IMCC1322, a representative of the SAR116 clade in the Alphaproteobacteria.</title>
        <authorList>
            <person name="Oh H.M."/>
            <person name="Kwon K.K."/>
            <person name="Kang I."/>
            <person name="Kang S.G."/>
            <person name="Lee J.H."/>
            <person name="Kim S.J."/>
            <person name="Cho J.C."/>
        </authorList>
    </citation>
    <scope>NUCLEOTIDE SEQUENCE [LARGE SCALE GENOMIC DNA]</scope>
    <source>
        <strain evidence="13 14">IMCC1322</strain>
    </source>
</reference>
<evidence type="ECO:0000256" key="8">
    <source>
        <dbReference type="ARBA" id="ARBA00023274"/>
    </source>
</evidence>
<dbReference type="HOGENOM" id="CLU_009301_6_0_5"/>
<feature type="binding site" evidence="10">
    <location>
        <begin position="220"/>
        <end position="224"/>
    </location>
    <ligand>
        <name>GTP</name>
        <dbReference type="ChEBI" id="CHEBI:37565"/>
    </ligand>
</feature>
<dbReference type="SUPFAM" id="SSF47446">
    <property type="entry name" value="Signal peptide-binding domain"/>
    <property type="match status" value="1"/>
</dbReference>
<dbReference type="InterPro" id="IPR036891">
    <property type="entry name" value="Signal_recog_part_SRP54_M_sf"/>
</dbReference>
<dbReference type="eggNOG" id="COG0541">
    <property type="taxonomic scope" value="Bacteria"/>
</dbReference>
<comment type="domain">
    <text evidence="10">Composed of three domains: the N-terminal N domain, which is responsible for interactions with the ribosome, the central G domain, which binds GTP, and the C-terminal M domain, which binds the RNA and the signal sequence of the RNC.</text>
</comment>
<dbReference type="STRING" id="488538.SAR116_1816"/>
<dbReference type="InterPro" id="IPR000897">
    <property type="entry name" value="SRP54_GTPase_dom"/>
</dbReference>
<dbReference type="Gene3D" id="3.40.50.300">
    <property type="entry name" value="P-loop containing nucleotide triphosphate hydrolases"/>
    <property type="match status" value="1"/>
</dbReference>
<comment type="subcellular location">
    <subcellularLocation>
        <location evidence="1">Cell inner membrane</location>
        <topology evidence="1">Peripheral membrane protein</topology>
        <orientation evidence="1">Cytoplasmic side</orientation>
    </subcellularLocation>
    <subcellularLocation>
        <location evidence="10">Cytoplasm</location>
    </subcellularLocation>
    <text evidence="10">The SRP-RNC complex is targeted to the cytoplasmic membrane.</text>
</comment>
<dbReference type="PROSITE" id="PS00300">
    <property type="entry name" value="SRP54"/>
    <property type="match status" value="1"/>
</dbReference>
<proteinExistence type="inferred from homology"/>
<comment type="subunit">
    <text evidence="10">Part of the signal recognition particle protein translocation system, which is composed of SRP and FtsY. SRP is a ribonucleoprotein composed of Ffh and a 4.5S RNA molecule.</text>
</comment>
<keyword evidence="4 10" id="KW-0378">Hydrolase</keyword>
<dbReference type="InterPro" id="IPR004780">
    <property type="entry name" value="SRP"/>
</dbReference>
<sequence length="531" mass="56027">MLLWRVHVIAGLLGIWFVALERIDKWIWNVMFENLKDKLAGVFDGLAKRGALREGDVDAALREVRLALLDADVALPVVKTFIEKVREGAVGVEVLKSVRPDQQVIKLVNDALIDALGGDPAPLMTGTNPPSVILMAGLQGSGKTTTAGKLARRLRERDRKKVMVASLDVTRPAAREQLRLLGEQAEAGILPELDGESPVQIAKRALQSAKLQAYDVLILDTAGRISVDEALMAELRDVRAATNPHEVLLVADAMTGQDAVTTASAFNDAVGVTGIVLTRLDGDARGGAALSMRQITGCPIKFVGIGEKQDALEEFDPARLAGRILDMGDVVALVEKAAESIEAEEAERLARRMAKGQFDMNDFLSQIRQLQKMGGLGGIMSMLPGIGKMQKQIAAAGVDDNMIKRQEAIILSMTKKERISVGLLNASRRKRIASGSGTSVQDVNRLVKQYQDMARMMKKLGGKGGASAMKALLGGGGPFGGGGMGGAMGGGNMPDLGALAKGLGGKMPGGLSGGLPGGLPGLGSKPPEDKK</sequence>
<evidence type="ECO:0000256" key="7">
    <source>
        <dbReference type="ARBA" id="ARBA00023135"/>
    </source>
</evidence>
<dbReference type="Gene3D" id="1.20.120.140">
    <property type="entry name" value="Signal recognition particle SRP54, nucleotide-binding domain"/>
    <property type="match status" value="1"/>
</dbReference>
<dbReference type="Pfam" id="PF02881">
    <property type="entry name" value="SRP54_N"/>
    <property type="match status" value="1"/>
</dbReference>
<dbReference type="KEGG" id="apb:SAR116_1816"/>